<reference evidence="1" key="1">
    <citation type="submission" date="2020-01" db="EMBL/GenBank/DDBJ databases">
        <authorList>
            <person name="Rat A."/>
        </authorList>
    </citation>
    <scope>NUCLEOTIDE SEQUENCE</scope>
    <source>
        <strain evidence="1">LMG 31228</strain>
    </source>
</reference>
<evidence type="ECO:0000313" key="2">
    <source>
        <dbReference type="Proteomes" id="UP001138709"/>
    </source>
</evidence>
<protein>
    <submittedName>
        <fullName evidence="1">Uncharacterized protein</fullName>
    </submittedName>
</protein>
<accession>A0A9X9X7T0</accession>
<organism evidence="1 2">
    <name type="scientific">Neoroseomonas eburnea</name>
    <dbReference type="NCBI Taxonomy" id="1346889"/>
    <lineage>
        <taxon>Bacteria</taxon>
        <taxon>Pseudomonadati</taxon>
        <taxon>Pseudomonadota</taxon>
        <taxon>Alphaproteobacteria</taxon>
        <taxon>Acetobacterales</taxon>
        <taxon>Acetobacteraceae</taxon>
        <taxon>Neoroseomonas</taxon>
    </lineage>
</organism>
<comment type="caution">
    <text evidence="1">The sequence shown here is derived from an EMBL/GenBank/DDBJ whole genome shotgun (WGS) entry which is preliminary data.</text>
</comment>
<gene>
    <name evidence="1" type="ORF">GXW74_04660</name>
</gene>
<dbReference type="AlphaFoldDB" id="A0A9X9X7T0"/>
<name>A0A9X9X7T0_9PROT</name>
<dbReference type="RefSeq" id="WP_211845113.1">
    <property type="nucleotide sequence ID" value="NZ_JAAEDL010000003.1"/>
</dbReference>
<dbReference type="Proteomes" id="UP001138709">
    <property type="component" value="Unassembled WGS sequence"/>
</dbReference>
<keyword evidence="2" id="KW-1185">Reference proteome</keyword>
<evidence type="ECO:0000313" key="1">
    <source>
        <dbReference type="EMBL" id="MBR0679766.1"/>
    </source>
</evidence>
<dbReference type="EMBL" id="JAAEDL010000003">
    <property type="protein sequence ID" value="MBR0679766.1"/>
    <property type="molecule type" value="Genomic_DNA"/>
</dbReference>
<sequence length="69" mass="7015">MVANGAPAESCLDMGNRAAFANAGVLRMLHADLRPVAGHAVDGCCPRATEGPTLENARLTIAARSVIAA</sequence>
<reference evidence="1" key="2">
    <citation type="journal article" date="2021" name="Syst. Appl. Microbiol.">
        <title>Roseomonas hellenica sp. nov., isolated from roots of wild-growing Alkanna tinctoria.</title>
        <authorList>
            <person name="Rat A."/>
            <person name="Naranjo H.D."/>
            <person name="Lebbe L."/>
            <person name="Cnockaert M."/>
            <person name="Krigas N."/>
            <person name="Grigoriadou K."/>
            <person name="Maloupa E."/>
            <person name="Willems A."/>
        </authorList>
    </citation>
    <scope>NUCLEOTIDE SEQUENCE</scope>
    <source>
        <strain evidence="1">LMG 31228</strain>
    </source>
</reference>
<proteinExistence type="predicted"/>